<name>A0A939FIZ7_9ACTN</name>
<keyword evidence="1" id="KW-0812">Transmembrane</keyword>
<feature type="transmembrane region" description="Helical" evidence="1">
    <location>
        <begin position="12"/>
        <end position="30"/>
    </location>
</feature>
<sequence length="425" mass="46044">MKLYWIELRRSPLRLWFPLLVGVDLAALFGRSTWWIGEWPQASVQAQIPAFYFAPLLAAAAAWAAGRVDRHNVHAQLDAAAHPRWRSELVQLSATLTYGLGAYAAGVIAAVIVTLPKAGPGFLWPSYIFLGVSLLITYAGIGHLIGHWLRSPFTGPLISGLGGLVLISWMGSPKRLGLFALSGDPFKEISQNALMARALMAMALVIAAVSLRRKSPLSVGRVWNLSAHRGRTLVVGVLLCGSILGLSMAGPVQVARSAPSQPLCTKGTPRICLWPEDRKYLPEAEGMVKRINRLPRRLFTIPSEFQERGLSGPGEPFSGFFILEGSMWNPAATMAGSIMHASWPKENGCTLPLGSRLTPQFRQASADLTAWLTVRIFGGGTPAGIHGGPPNVSMPAMAQLADKPEGEQMDWVKSRMQVVHNTFCS</sequence>
<protein>
    <submittedName>
        <fullName evidence="2">Uncharacterized protein</fullName>
    </submittedName>
</protein>
<gene>
    <name evidence="2" type="ORF">J1792_08710</name>
</gene>
<accession>A0A939FIZ7</accession>
<evidence type="ECO:0000313" key="2">
    <source>
        <dbReference type="EMBL" id="MBO0652865.1"/>
    </source>
</evidence>
<feature type="transmembrane region" description="Helical" evidence="1">
    <location>
        <begin position="232"/>
        <end position="252"/>
    </location>
</feature>
<proteinExistence type="predicted"/>
<comment type="caution">
    <text evidence="2">The sequence shown here is derived from an EMBL/GenBank/DDBJ whole genome shotgun (WGS) entry which is preliminary data.</text>
</comment>
<feature type="transmembrane region" description="Helical" evidence="1">
    <location>
        <begin position="192"/>
        <end position="211"/>
    </location>
</feature>
<keyword evidence="1" id="KW-1133">Transmembrane helix</keyword>
<organism evidence="2 3">
    <name type="scientific">Streptomyces triculaminicus</name>
    <dbReference type="NCBI Taxonomy" id="2816232"/>
    <lineage>
        <taxon>Bacteria</taxon>
        <taxon>Bacillati</taxon>
        <taxon>Actinomycetota</taxon>
        <taxon>Actinomycetes</taxon>
        <taxon>Kitasatosporales</taxon>
        <taxon>Streptomycetaceae</taxon>
        <taxon>Streptomyces</taxon>
    </lineage>
</organism>
<evidence type="ECO:0000256" key="1">
    <source>
        <dbReference type="SAM" id="Phobius"/>
    </source>
</evidence>
<dbReference type="EMBL" id="JAFMOF010000001">
    <property type="protein sequence ID" value="MBO0652865.1"/>
    <property type="molecule type" value="Genomic_DNA"/>
</dbReference>
<dbReference type="RefSeq" id="WP_207246941.1">
    <property type="nucleotide sequence ID" value="NZ_JAFMOF010000001.1"/>
</dbReference>
<feature type="transmembrane region" description="Helical" evidence="1">
    <location>
        <begin position="89"/>
        <end position="115"/>
    </location>
</feature>
<feature type="transmembrane region" description="Helical" evidence="1">
    <location>
        <begin position="153"/>
        <end position="172"/>
    </location>
</feature>
<dbReference type="Proteomes" id="UP000664781">
    <property type="component" value="Unassembled WGS sequence"/>
</dbReference>
<dbReference type="AlphaFoldDB" id="A0A939FIZ7"/>
<feature type="transmembrane region" description="Helical" evidence="1">
    <location>
        <begin position="121"/>
        <end position="141"/>
    </location>
</feature>
<reference evidence="2" key="1">
    <citation type="submission" date="2021-03" db="EMBL/GenBank/DDBJ databases">
        <title>Streptomyces strains.</title>
        <authorList>
            <person name="Lund M.B."/>
            <person name="Toerring T."/>
        </authorList>
    </citation>
    <scope>NUCLEOTIDE SEQUENCE</scope>
    <source>
        <strain evidence="2">JCM 4242</strain>
    </source>
</reference>
<feature type="transmembrane region" description="Helical" evidence="1">
    <location>
        <begin position="50"/>
        <end position="68"/>
    </location>
</feature>
<evidence type="ECO:0000313" key="3">
    <source>
        <dbReference type="Proteomes" id="UP000664781"/>
    </source>
</evidence>
<keyword evidence="1" id="KW-0472">Membrane</keyword>
<keyword evidence="3" id="KW-1185">Reference proteome</keyword>